<accession>A0A5N6J2I1</accession>
<evidence type="ECO:0000313" key="3">
    <source>
        <dbReference type="Proteomes" id="UP000326289"/>
    </source>
</evidence>
<protein>
    <submittedName>
        <fullName evidence="2">Uncharacterized protein</fullName>
    </submittedName>
</protein>
<organism evidence="2 3">
    <name type="scientific">Aspergillus minisclerotigenes</name>
    <dbReference type="NCBI Taxonomy" id="656917"/>
    <lineage>
        <taxon>Eukaryota</taxon>
        <taxon>Fungi</taxon>
        <taxon>Dikarya</taxon>
        <taxon>Ascomycota</taxon>
        <taxon>Pezizomycotina</taxon>
        <taxon>Eurotiomycetes</taxon>
        <taxon>Eurotiomycetidae</taxon>
        <taxon>Eurotiales</taxon>
        <taxon>Aspergillaceae</taxon>
        <taxon>Aspergillus</taxon>
        <taxon>Aspergillus subgen. Circumdati</taxon>
    </lineage>
</organism>
<dbReference type="AlphaFoldDB" id="A0A5N6J2I1"/>
<name>A0A5N6J2I1_9EURO</name>
<feature type="signal peptide" evidence="1">
    <location>
        <begin position="1"/>
        <end position="18"/>
    </location>
</feature>
<evidence type="ECO:0000256" key="1">
    <source>
        <dbReference type="SAM" id="SignalP"/>
    </source>
</evidence>
<sequence length="108" mass="12188">MWFGILSLFVQVVNPVFRLVIKHRMAVTEKVALIPQASYPRLSQSQLHQTLTVGRLFEYLDSDVYTESCLTSDMGVCYFNASGCSGGRMAFLVYESGLYSDVCWVIEC</sequence>
<feature type="chain" id="PRO_5024842764" evidence="1">
    <location>
        <begin position="19"/>
        <end position="108"/>
    </location>
</feature>
<keyword evidence="3" id="KW-1185">Reference proteome</keyword>
<gene>
    <name evidence="2" type="ORF">BDV30DRAFT_226992</name>
</gene>
<evidence type="ECO:0000313" key="2">
    <source>
        <dbReference type="EMBL" id="KAB8273006.1"/>
    </source>
</evidence>
<proteinExistence type="predicted"/>
<reference evidence="2 3" key="1">
    <citation type="submission" date="2019-04" db="EMBL/GenBank/DDBJ databases">
        <title>Fungal friends and foes A comparative genomics study of 23 Aspergillus species from section Flavi.</title>
        <authorList>
            <consortium name="DOE Joint Genome Institute"/>
            <person name="Kjaerbolling I."/>
            <person name="Vesth T.C."/>
            <person name="Frisvad J.C."/>
            <person name="Nybo J.L."/>
            <person name="Theobald S."/>
            <person name="Kildgaard S."/>
            <person name="Petersen T.I."/>
            <person name="Kuo A."/>
            <person name="Sato A."/>
            <person name="Lyhne E.K."/>
            <person name="Kogle M.E."/>
            <person name="Wiebenga A."/>
            <person name="Kun R.S."/>
            <person name="Lubbers R.J."/>
            <person name="Makela M.R."/>
            <person name="Barry K."/>
            <person name="Chovatia M."/>
            <person name="Clum A."/>
            <person name="Daum C."/>
            <person name="Haridas S."/>
            <person name="He G."/>
            <person name="LaButti K."/>
            <person name="Lipzen A."/>
            <person name="Mondo S."/>
            <person name="Pangilinan J."/>
            <person name="Riley R."/>
            <person name="Salamov A."/>
            <person name="Simmons B.A."/>
            <person name="Magnuson J.K."/>
            <person name="Henrissat B."/>
            <person name="Mortensen U.H."/>
            <person name="Larsen T.O."/>
            <person name="De vries R.P."/>
            <person name="Grigoriev I.V."/>
            <person name="Machida M."/>
            <person name="Baker S.E."/>
            <person name="Andersen M.R."/>
        </authorList>
    </citation>
    <scope>NUCLEOTIDE SEQUENCE [LARGE SCALE GENOMIC DNA]</scope>
    <source>
        <strain evidence="2 3">CBS 117635</strain>
    </source>
</reference>
<dbReference type="EMBL" id="ML732800">
    <property type="protein sequence ID" value="KAB8273006.1"/>
    <property type="molecule type" value="Genomic_DNA"/>
</dbReference>
<keyword evidence="1" id="KW-0732">Signal</keyword>
<dbReference type="Proteomes" id="UP000326289">
    <property type="component" value="Unassembled WGS sequence"/>
</dbReference>